<evidence type="ECO:0000256" key="8">
    <source>
        <dbReference type="ARBA" id="ARBA00023065"/>
    </source>
</evidence>
<evidence type="ECO:0000256" key="13">
    <source>
        <dbReference type="HAMAP-Rule" id="MF_01398"/>
    </source>
</evidence>
<dbReference type="InterPro" id="IPR002146">
    <property type="entry name" value="ATP_synth_b/b'su_bac/chlpt"/>
</dbReference>
<comment type="similarity">
    <text evidence="1 13 14">Belongs to the ATPase B chain family.</text>
</comment>
<dbReference type="NCBIfam" id="TIGR01144">
    <property type="entry name" value="ATP_synt_b"/>
    <property type="match status" value="1"/>
</dbReference>
<dbReference type="SUPFAM" id="SSF81573">
    <property type="entry name" value="F1F0 ATP synthase subunit B, membrane domain"/>
    <property type="match status" value="1"/>
</dbReference>
<evidence type="ECO:0000256" key="9">
    <source>
        <dbReference type="ARBA" id="ARBA00023136"/>
    </source>
</evidence>
<organism evidence="16 17">
    <name type="scientific">Thermincola ferriacetica</name>
    <dbReference type="NCBI Taxonomy" id="281456"/>
    <lineage>
        <taxon>Bacteria</taxon>
        <taxon>Bacillati</taxon>
        <taxon>Bacillota</taxon>
        <taxon>Clostridia</taxon>
        <taxon>Eubacteriales</taxon>
        <taxon>Thermincolaceae</taxon>
        <taxon>Thermincola</taxon>
    </lineage>
</organism>
<dbReference type="RefSeq" id="WP_052218994.1">
    <property type="nucleotide sequence ID" value="NZ_LGTE01000032.1"/>
</dbReference>
<dbReference type="GO" id="GO:0046933">
    <property type="term" value="F:proton-transporting ATP synthase activity, rotational mechanism"/>
    <property type="evidence" value="ECO:0007669"/>
    <property type="project" value="UniProtKB-UniRule"/>
</dbReference>
<dbReference type="InterPro" id="IPR005864">
    <property type="entry name" value="ATP_synth_F0_bsu_bac"/>
</dbReference>
<keyword evidence="15" id="KW-0175">Coiled coil</keyword>
<keyword evidence="7 13" id="KW-1133">Transmembrane helix</keyword>
<dbReference type="GO" id="GO:0012505">
    <property type="term" value="C:endomembrane system"/>
    <property type="evidence" value="ECO:0007669"/>
    <property type="project" value="UniProtKB-SubCell"/>
</dbReference>
<keyword evidence="4 13" id="KW-0138">CF(0)</keyword>
<dbReference type="GO" id="GO:0005886">
    <property type="term" value="C:plasma membrane"/>
    <property type="evidence" value="ECO:0007669"/>
    <property type="project" value="UniProtKB-SubCell"/>
</dbReference>
<keyword evidence="8 13" id="KW-0406">Ion transport</keyword>
<keyword evidence="2 13" id="KW-0813">Transport</keyword>
<keyword evidence="3 13" id="KW-1003">Cell membrane</keyword>
<dbReference type="HAMAP" id="MF_01398">
    <property type="entry name" value="ATP_synth_b_bprime"/>
    <property type="match status" value="1"/>
</dbReference>
<dbReference type="PANTHER" id="PTHR33445:SF1">
    <property type="entry name" value="ATP SYNTHASE SUBUNIT B"/>
    <property type="match status" value="1"/>
</dbReference>
<dbReference type="Gene3D" id="6.10.250.1580">
    <property type="match status" value="1"/>
</dbReference>
<evidence type="ECO:0000313" key="17">
    <source>
        <dbReference type="Proteomes" id="UP000037175"/>
    </source>
</evidence>
<keyword evidence="17" id="KW-1185">Reference proteome</keyword>
<dbReference type="PANTHER" id="PTHR33445">
    <property type="entry name" value="ATP SYNTHASE SUBUNIT B', CHLOROPLASTIC"/>
    <property type="match status" value="1"/>
</dbReference>
<comment type="function">
    <text evidence="13">Component of the F(0) channel, it forms part of the peripheral stalk, linking F(1) to F(0).</text>
</comment>
<keyword evidence="6 13" id="KW-0375">Hydrogen ion transport</keyword>
<evidence type="ECO:0000256" key="6">
    <source>
        <dbReference type="ARBA" id="ARBA00022781"/>
    </source>
</evidence>
<dbReference type="Proteomes" id="UP000037175">
    <property type="component" value="Unassembled WGS sequence"/>
</dbReference>
<evidence type="ECO:0000313" key="16">
    <source>
        <dbReference type="EMBL" id="KNZ68408.1"/>
    </source>
</evidence>
<gene>
    <name evidence="13" type="primary">atpF</name>
    <name evidence="16" type="ORF">Tfer_3046</name>
</gene>
<dbReference type="EMBL" id="LGTE01000032">
    <property type="protein sequence ID" value="KNZ68408.1"/>
    <property type="molecule type" value="Genomic_DNA"/>
</dbReference>
<reference evidence="17" key="1">
    <citation type="submission" date="2015-07" db="EMBL/GenBank/DDBJ databases">
        <title>Complete Genome of Thermincola ferriacetica strain Z-0001T.</title>
        <authorList>
            <person name="Lusk B."/>
            <person name="Badalamenti J.P."/>
            <person name="Parameswaran P."/>
            <person name="Bond D.R."/>
            <person name="Torres C.I."/>
        </authorList>
    </citation>
    <scope>NUCLEOTIDE SEQUENCE [LARGE SCALE GENOMIC DNA]</scope>
    <source>
        <strain evidence="17">Z-0001</strain>
    </source>
</reference>
<dbReference type="AlphaFoldDB" id="A0A0L6VZ54"/>
<evidence type="ECO:0000256" key="5">
    <source>
        <dbReference type="ARBA" id="ARBA00022692"/>
    </source>
</evidence>
<evidence type="ECO:0000256" key="14">
    <source>
        <dbReference type="RuleBase" id="RU003848"/>
    </source>
</evidence>
<sequence length="168" mass="18611">MALLESLGFAPLKFVWQIVNFLILLFILNKLLYKPMLQMLDDRKKSIEDAINSAETAKAEAEALRKEYETRLAEAKKEAQDIIAKAAQLGEEMKKEIVANAQEEANKAIRKAQEEIAREKDAAVAALRDEVATLAVMAAGKVLGKAISVEDHEKLVKDFVQEVGGLKC</sequence>
<evidence type="ECO:0000256" key="12">
    <source>
        <dbReference type="ARBA" id="ARBA00037847"/>
    </source>
</evidence>
<feature type="coiled-coil region" evidence="15">
    <location>
        <begin position="37"/>
        <end position="129"/>
    </location>
</feature>
<name>A0A0L6VZ54_9FIRM</name>
<dbReference type="Pfam" id="PF00430">
    <property type="entry name" value="ATP-synt_B"/>
    <property type="match status" value="1"/>
</dbReference>
<comment type="function">
    <text evidence="11 13">F(1)F(0) ATP synthase produces ATP from ADP in the presence of a proton or sodium gradient. F-type ATPases consist of two structural domains, F(1) containing the extramembraneous catalytic core and F(0) containing the membrane proton channel, linked together by a central stalk and a peripheral stalk. During catalysis, ATP synthesis in the catalytic domain of F(1) is coupled via a rotary mechanism of the central stalk subunits to proton translocation.</text>
</comment>
<evidence type="ECO:0000256" key="3">
    <source>
        <dbReference type="ARBA" id="ARBA00022475"/>
    </source>
</evidence>
<dbReference type="InterPro" id="IPR050059">
    <property type="entry name" value="ATP_synthase_B_chain"/>
</dbReference>
<dbReference type="CDD" id="cd06503">
    <property type="entry name" value="ATP-synt_Fo_b"/>
    <property type="match status" value="1"/>
</dbReference>
<dbReference type="GO" id="GO:0046961">
    <property type="term" value="F:proton-transporting ATPase activity, rotational mechanism"/>
    <property type="evidence" value="ECO:0007669"/>
    <property type="project" value="TreeGrafter"/>
</dbReference>
<keyword evidence="9 13" id="KW-0472">Membrane</keyword>
<comment type="subunit">
    <text evidence="13">F-type ATPases have 2 components, F(1) - the catalytic core - and F(0) - the membrane proton channel. F(1) has five subunits: alpha(3), beta(3), gamma(1), delta(1), epsilon(1). F(0) has three main subunits: a(1), b(2) and c(10-14). The alpha and beta chains form an alternating ring which encloses part of the gamma chain. F(1) is attached to F(0) by a central stalk formed by the gamma and epsilon chains, while a peripheral stalk is formed by the delta and b chains.</text>
</comment>
<evidence type="ECO:0000256" key="10">
    <source>
        <dbReference type="ARBA" id="ARBA00023310"/>
    </source>
</evidence>
<keyword evidence="10 13" id="KW-0066">ATP synthesis</keyword>
<dbReference type="GO" id="GO:0045259">
    <property type="term" value="C:proton-transporting ATP synthase complex"/>
    <property type="evidence" value="ECO:0007669"/>
    <property type="project" value="UniProtKB-KW"/>
</dbReference>
<comment type="caution">
    <text evidence="16">The sequence shown here is derived from an EMBL/GenBank/DDBJ whole genome shotgun (WGS) entry which is preliminary data.</text>
</comment>
<evidence type="ECO:0000256" key="1">
    <source>
        <dbReference type="ARBA" id="ARBA00005513"/>
    </source>
</evidence>
<evidence type="ECO:0000256" key="4">
    <source>
        <dbReference type="ARBA" id="ARBA00022547"/>
    </source>
</evidence>
<dbReference type="InterPro" id="IPR028987">
    <property type="entry name" value="ATP_synth_B-like_membr_sf"/>
</dbReference>
<keyword evidence="5 13" id="KW-0812">Transmembrane</keyword>
<accession>A0A0L6VZ54</accession>
<evidence type="ECO:0000256" key="15">
    <source>
        <dbReference type="SAM" id="Coils"/>
    </source>
</evidence>
<comment type="subcellular location">
    <subcellularLocation>
        <location evidence="13">Cell membrane</location>
        <topology evidence="13">Single-pass membrane protein</topology>
    </subcellularLocation>
    <subcellularLocation>
        <location evidence="12">Endomembrane system</location>
        <topology evidence="12">Single-pass membrane protein</topology>
    </subcellularLocation>
</comment>
<evidence type="ECO:0000256" key="11">
    <source>
        <dbReference type="ARBA" id="ARBA00025198"/>
    </source>
</evidence>
<feature type="transmembrane region" description="Helical" evidence="13">
    <location>
        <begin position="14"/>
        <end position="33"/>
    </location>
</feature>
<proteinExistence type="inferred from homology"/>
<protein>
    <recommendedName>
        <fullName evidence="13">ATP synthase subunit b</fullName>
    </recommendedName>
    <alternativeName>
        <fullName evidence="13">ATP synthase F(0) sector subunit b</fullName>
    </alternativeName>
    <alternativeName>
        <fullName evidence="13">ATPase subunit I</fullName>
    </alternativeName>
    <alternativeName>
        <fullName evidence="13">F-type ATPase subunit b</fullName>
        <shortName evidence="13">F-ATPase subunit b</shortName>
    </alternativeName>
</protein>
<evidence type="ECO:0000256" key="2">
    <source>
        <dbReference type="ARBA" id="ARBA00022448"/>
    </source>
</evidence>
<evidence type="ECO:0000256" key="7">
    <source>
        <dbReference type="ARBA" id="ARBA00022989"/>
    </source>
</evidence>